<evidence type="ECO:0008006" key="3">
    <source>
        <dbReference type="Google" id="ProtNLM"/>
    </source>
</evidence>
<evidence type="ECO:0000313" key="2">
    <source>
        <dbReference type="Proteomes" id="UP001597469"/>
    </source>
</evidence>
<gene>
    <name evidence="1" type="ORF">ACFSUS_26665</name>
</gene>
<name>A0ABW5MCM7_9BACT</name>
<reference evidence="2" key="1">
    <citation type="journal article" date="2019" name="Int. J. Syst. Evol. Microbiol.">
        <title>The Global Catalogue of Microorganisms (GCM) 10K type strain sequencing project: providing services to taxonomists for standard genome sequencing and annotation.</title>
        <authorList>
            <consortium name="The Broad Institute Genomics Platform"/>
            <consortium name="The Broad Institute Genome Sequencing Center for Infectious Disease"/>
            <person name="Wu L."/>
            <person name="Ma J."/>
        </authorList>
    </citation>
    <scope>NUCLEOTIDE SEQUENCE [LARGE SCALE GENOMIC DNA]</scope>
    <source>
        <strain evidence="2">KCTC 42805</strain>
    </source>
</reference>
<dbReference type="EMBL" id="JBHULN010000025">
    <property type="protein sequence ID" value="MFD2574246.1"/>
    <property type="molecule type" value="Genomic_DNA"/>
</dbReference>
<comment type="caution">
    <text evidence="1">The sequence shown here is derived from an EMBL/GenBank/DDBJ whole genome shotgun (WGS) entry which is preliminary data.</text>
</comment>
<organism evidence="1 2">
    <name type="scientific">Spirosoma soli</name>
    <dbReference type="NCBI Taxonomy" id="1770529"/>
    <lineage>
        <taxon>Bacteria</taxon>
        <taxon>Pseudomonadati</taxon>
        <taxon>Bacteroidota</taxon>
        <taxon>Cytophagia</taxon>
        <taxon>Cytophagales</taxon>
        <taxon>Cytophagaceae</taxon>
        <taxon>Spirosoma</taxon>
    </lineage>
</organism>
<evidence type="ECO:0000313" key="1">
    <source>
        <dbReference type="EMBL" id="MFD2574246.1"/>
    </source>
</evidence>
<dbReference type="Proteomes" id="UP001597469">
    <property type="component" value="Unassembled WGS sequence"/>
</dbReference>
<keyword evidence="2" id="KW-1185">Reference proteome</keyword>
<protein>
    <recommendedName>
        <fullName evidence="3">DUF4249 domain-containing protein</fullName>
    </recommendedName>
</protein>
<accession>A0ABW5MCM7</accession>
<proteinExistence type="predicted"/>
<sequence>MRCSNSSLSTSSVNDPSLLRVNVIISRSTGDGDSLNQTIEAFIRDKSDKTVANPNIQVKVNGKSLRLNNGSSNYYGAYPYYQRIDSSLAVHAETTYTVSVVLTDGSGYTLGTIETQAELIPARFLPPVSHPRKQPLTLHWQDLEPDNWWVASWKRWRGEESVTKLKISKSSRTVDPWRHVQYEGGSTEEADYLSTEVSSGQGAYTIPAAYFQGPTSRFNTLDVMVTSEKVINIDNVFRSGSSISSNRRGFYRIGIVD</sequence>